<evidence type="ECO:0000259" key="4">
    <source>
        <dbReference type="Pfam" id="PF01420"/>
    </source>
</evidence>
<dbReference type="RefSeq" id="WP_044422775.1">
    <property type="nucleotide sequence ID" value="NZ_JYHK01000060.1"/>
</dbReference>
<evidence type="ECO:0000256" key="2">
    <source>
        <dbReference type="ARBA" id="ARBA00022747"/>
    </source>
</evidence>
<keyword evidence="2" id="KW-0680">Restriction system</keyword>
<dbReference type="Gene3D" id="3.90.220.20">
    <property type="entry name" value="DNA methylase specificity domains"/>
    <property type="match status" value="2"/>
</dbReference>
<keyword evidence="3" id="KW-0238">DNA-binding</keyword>
<dbReference type="GO" id="GO:0009307">
    <property type="term" value="P:DNA restriction-modification system"/>
    <property type="evidence" value="ECO:0007669"/>
    <property type="project" value="UniProtKB-KW"/>
</dbReference>
<dbReference type="InterPro" id="IPR051212">
    <property type="entry name" value="Type-I_RE_S_subunit"/>
</dbReference>
<name>A0A0Q0EY23_9PSED</name>
<protein>
    <recommendedName>
        <fullName evidence="4">Type I restriction modification DNA specificity domain-containing protein</fullName>
    </recommendedName>
</protein>
<gene>
    <name evidence="5" type="ORF">ALO40_02931</name>
</gene>
<dbReference type="CDD" id="cd17261">
    <property type="entry name" value="RMtype1_S_EcoKI-TRD2-CR2_like"/>
    <property type="match status" value="1"/>
</dbReference>
<sequence>MTALLTDNLPLLAGAPNGIKKLRELILELAVRGKLLEQSSSDEPASELLKNIAKEKALLIENKTLRKGRPLPNIEREEMQFKLPIGWEWVRLGQIGDWGAGATPARGNSSYYGGEMPWFKSGELVADFISDSEESVTELALKDCSLRRNKPGDVLIAMYGATIGKTAILSVEGTTNQAVCACTPFNGVFNRYLLLTLKALKSNFIGQGAGGAQPNISREKIVTTVAGLPSLAEQHRIVAKVDELMILCDRLEAQQTDAESAHAELVQALLDSLTQASDGSDFAANWQRLAEHFHTLFTTELSIDALKQTLHQLAVMGKVVPQDSEDEPASGLLKRITEEKRRLLAECKIRKQKPLMAVGDGDKSFNIPVSWEWTRLGSQVVESGAGWSPSCEPRPREGNEWGVLKVSAVSWGIYEPEENKALPANLDPRSEHEVAEGDFLISRANTAELVARSVVVDTTPRHLMLSDKIVRLKLTSLCEPRYVNLANCALLAREYYGRVAGGTSSSMKNVSREQILNLPIALPPLAEQRRIVAKVDQLMTLCDRLKSYLTQARKLNEQLAITLVERALADDGKRAPAATDQKTARTLLAAEVTHRLHAQRTFGQRKLQKVVYLAEHAARLVAIKGSYLRNVAVPHDRYLMNQVEAELQKHQWYERIDRETVGYTYRPLSLAGQHRQEYKRTWSTKEQANIEQVIELMRDWDTDRCEMTVTLYAAWNDFIIEGRPVTDEAIVDEVMHRWNEAKLRFSKGEWLSVLTEMKKHGLLTPTGFGKRTSGGTITLPGFE</sequence>
<accession>A0A0Q0EY23</accession>
<evidence type="ECO:0000256" key="1">
    <source>
        <dbReference type="ARBA" id="ARBA00010923"/>
    </source>
</evidence>
<proteinExistence type="inferred from homology"/>
<dbReference type="Pfam" id="PF01420">
    <property type="entry name" value="Methylase_S"/>
    <property type="match status" value="1"/>
</dbReference>
<dbReference type="PATRIC" id="fig|251703.9.peg.4096"/>
<dbReference type="PANTHER" id="PTHR43140">
    <property type="entry name" value="TYPE-1 RESTRICTION ENZYME ECOKI SPECIFICITY PROTEIN"/>
    <property type="match status" value="1"/>
</dbReference>
<dbReference type="GO" id="GO:0003677">
    <property type="term" value="F:DNA binding"/>
    <property type="evidence" value="ECO:0007669"/>
    <property type="project" value="UniProtKB-KW"/>
</dbReference>
<dbReference type="AlphaFoldDB" id="A0A0Q0EY23"/>
<organism evidence="5 6">
    <name type="scientific">Pseudomonas syringae pv. viburni</name>
    <dbReference type="NCBI Taxonomy" id="251703"/>
    <lineage>
        <taxon>Bacteria</taxon>
        <taxon>Pseudomonadati</taxon>
        <taxon>Pseudomonadota</taxon>
        <taxon>Gammaproteobacteria</taxon>
        <taxon>Pseudomonadales</taxon>
        <taxon>Pseudomonadaceae</taxon>
        <taxon>Pseudomonas</taxon>
    </lineage>
</organism>
<dbReference type="InterPro" id="IPR044946">
    <property type="entry name" value="Restrct_endonuc_typeI_TRD_sf"/>
</dbReference>
<comment type="similarity">
    <text evidence="1">Belongs to the type-I restriction system S methylase family.</text>
</comment>
<dbReference type="EMBL" id="LJRR01000234">
    <property type="protein sequence ID" value="KPZ15156.1"/>
    <property type="molecule type" value="Genomic_DNA"/>
</dbReference>
<evidence type="ECO:0000313" key="6">
    <source>
        <dbReference type="Proteomes" id="UP000050317"/>
    </source>
</evidence>
<feature type="domain" description="Type I restriction modification DNA specificity" evidence="4">
    <location>
        <begin position="84"/>
        <end position="256"/>
    </location>
</feature>
<evidence type="ECO:0000313" key="5">
    <source>
        <dbReference type="EMBL" id="KPZ15156.1"/>
    </source>
</evidence>
<dbReference type="InterPro" id="IPR000055">
    <property type="entry name" value="Restrct_endonuc_typeI_TRD"/>
</dbReference>
<evidence type="ECO:0000256" key="3">
    <source>
        <dbReference type="ARBA" id="ARBA00023125"/>
    </source>
</evidence>
<dbReference type="SUPFAM" id="SSF116734">
    <property type="entry name" value="DNA methylase specificity domain"/>
    <property type="match status" value="2"/>
</dbReference>
<reference evidence="5 6" key="1">
    <citation type="submission" date="2015-09" db="EMBL/GenBank/DDBJ databases">
        <title>Genome announcement of multiple Pseudomonas syringae strains.</title>
        <authorList>
            <person name="Thakur S."/>
            <person name="Wang P.W."/>
            <person name="Gong Y."/>
            <person name="Weir B.S."/>
            <person name="Guttman D.S."/>
        </authorList>
    </citation>
    <scope>NUCLEOTIDE SEQUENCE [LARGE SCALE GENOMIC DNA]</scope>
    <source>
        <strain evidence="5 6">ICMP3963</strain>
    </source>
</reference>
<dbReference type="PANTHER" id="PTHR43140:SF1">
    <property type="entry name" value="TYPE I RESTRICTION ENZYME ECOKI SPECIFICITY SUBUNIT"/>
    <property type="match status" value="1"/>
</dbReference>
<comment type="caution">
    <text evidence="5">The sequence shown here is derived from an EMBL/GenBank/DDBJ whole genome shotgun (WGS) entry which is preliminary data.</text>
</comment>
<dbReference type="Proteomes" id="UP000050317">
    <property type="component" value="Unassembled WGS sequence"/>
</dbReference>
<dbReference type="CDD" id="cd17515">
    <property type="entry name" value="RMtype1_S_MjaORF132P_Sau1132ORF3780P-TRD1-CR1_like"/>
    <property type="match status" value="1"/>
</dbReference>